<dbReference type="Proteomes" id="UP001352852">
    <property type="component" value="Unassembled WGS sequence"/>
</dbReference>
<accession>A0ABU7DWS7</accession>
<dbReference type="EMBL" id="JAHUTJ010036718">
    <property type="protein sequence ID" value="MED6278905.1"/>
    <property type="molecule type" value="Genomic_DNA"/>
</dbReference>
<protein>
    <submittedName>
        <fullName evidence="1">Uncharacterized protein</fullName>
    </submittedName>
</protein>
<comment type="caution">
    <text evidence="1">The sequence shown here is derived from an EMBL/GenBank/DDBJ whole genome shotgun (WGS) entry which is preliminary data.</text>
</comment>
<proteinExistence type="predicted"/>
<name>A0ABU7DWS7_9TELE</name>
<organism evidence="1 2">
    <name type="scientific">Characodon lateralis</name>
    <dbReference type="NCBI Taxonomy" id="208331"/>
    <lineage>
        <taxon>Eukaryota</taxon>
        <taxon>Metazoa</taxon>
        <taxon>Chordata</taxon>
        <taxon>Craniata</taxon>
        <taxon>Vertebrata</taxon>
        <taxon>Euteleostomi</taxon>
        <taxon>Actinopterygii</taxon>
        <taxon>Neopterygii</taxon>
        <taxon>Teleostei</taxon>
        <taxon>Neoteleostei</taxon>
        <taxon>Acanthomorphata</taxon>
        <taxon>Ovalentaria</taxon>
        <taxon>Atherinomorphae</taxon>
        <taxon>Cyprinodontiformes</taxon>
        <taxon>Goodeidae</taxon>
        <taxon>Characodon</taxon>
    </lineage>
</organism>
<gene>
    <name evidence="1" type="ORF">CHARACLAT_028841</name>
</gene>
<sequence length="126" mass="13580">MWVSPSPGVAWSSIGMNKPADLISDRFPAFKLFREWPCRAKVRLRALSLQICASDAPSCETGGKWPRNSASQPVYAPSDVRAATSVELRASKCATKMDDSNTALCQSISLVSAEVRSGSERLSGIC</sequence>
<evidence type="ECO:0000313" key="1">
    <source>
        <dbReference type="EMBL" id="MED6278905.1"/>
    </source>
</evidence>
<evidence type="ECO:0000313" key="2">
    <source>
        <dbReference type="Proteomes" id="UP001352852"/>
    </source>
</evidence>
<keyword evidence="2" id="KW-1185">Reference proteome</keyword>
<reference evidence="1 2" key="1">
    <citation type="submission" date="2021-06" db="EMBL/GenBank/DDBJ databases">
        <authorList>
            <person name="Palmer J.M."/>
        </authorList>
    </citation>
    <scope>NUCLEOTIDE SEQUENCE [LARGE SCALE GENOMIC DNA]</scope>
    <source>
        <strain evidence="1 2">CL_MEX2019</strain>
        <tissue evidence="1">Muscle</tissue>
    </source>
</reference>